<dbReference type="SUPFAM" id="SSF47862">
    <property type="entry name" value="Saposin"/>
    <property type="match status" value="1"/>
</dbReference>
<feature type="domain" description="Saposin B-type" evidence="3">
    <location>
        <begin position="55"/>
        <end position="131"/>
    </location>
</feature>
<name>A0A8T0BCW5_SILME</name>
<comment type="caution">
    <text evidence="4">The sequence shown here is derived from an EMBL/GenBank/DDBJ whole genome shotgun (WGS) entry which is preliminary data.</text>
</comment>
<evidence type="ECO:0000256" key="2">
    <source>
        <dbReference type="SAM" id="SignalP"/>
    </source>
</evidence>
<feature type="chain" id="PRO_5035821524" description="Saposin B-type domain-containing protein" evidence="2">
    <location>
        <begin position="22"/>
        <end position="134"/>
    </location>
</feature>
<keyword evidence="2" id="KW-0732">Signal</keyword>
<proteinExistence type="predicted"/>
<dbReference type="Gene3D" id="1.10.225.10">
    <property type="entry name" value="Saposin-like"/>
    <property type="match status" value="1"/>
</dbReference>
<reference evidence="4" key="1">
    <citation type="submission" date="2020-08" db="EMBL/GenBank/DDBJ databases">
        <title>Chromosome-level assembly of Southern catfish (Silurus meridionalis) provides insights into visual adaptation to the nocturnal and benthic lifestyles.</title>
        <authorList>
            <person name="Zhang Y."/>
            <person name="Wang D."/>
            <person name="Peng Z."/>
        </authorList>
    </citation>
    <scope>NUCLEOTIDE SEQUENCE</scope>
    <source>
        <strain evidence="4">SWU-2019-XX</strain>
        <tissue evidence="4">Muscle</tissue>
    </source>
</reference>
<dbReference type="Proteomes" id="UP000606274">
    <property type="component" value="Unassembled WGS sequence"/>
</dbReference>
<protein>
    <recommendedName>
        <fullName evidence="3">Saposin B-type domain-containing protein</fullName>
    </recommendedName>
</protein>
<gene>
    <name evidence="4" type="ORF">HF521_021861</name>
</gene>
<evidence type="ECO:0000313" key="5">
    <source>
        <dbReference type="Proteomes" id="UP000606274"/>
    </source>
</evidence>
<evidence type="ECO:0000259" key="3">
    <source>
        <dbReference type="PROSITE" id="PS50015"/>
    </source>
</evidence>
<dbReference type="InterPro" id="IPR008139">
    <property type="entry name" value="SaposinB_dom"/>
</dbReference>
<dbReference type="EMBL" id="JABFDY010000008">
    <property type="protein sequence ID" value="KAF7704789.1"/>
    <property type="molecule type" value="Genomic_DNA"/>
</dbReference>
<dbReference type="AlphaFoldDB" id="A0A8T0BCW5"/>
<feature type="signal peptide" evidence="2">
    <location>
        <begin position="1"/>
        <end position="21"/>
    </location>
</feature>
<dbReference type="InterPro" id="IPR011001">
    <property type="entry name" value="Saposin-like"/>
</dbReference>
<evidence type="ECO:0000256" key="1">
    <source>
        <dbReference type="ARBA" id="ARBA00023157"/>
    </source>
</evidence>
<accession>A0A8T0BCW5</accession>
<dbReference type="PROSITE" id="PS50015">
    <property type="entry name" value="SAP_B"/>
    <property type="match status" value="1"/>
</dbReference>
<evidence type="ECO:0000313" key="4">
    <source>
        <dbReference type="EMBL" id="KAF7704789.1"/>
    </source>
</evidence>
<sequence>MSPAIQLGFLLLCLVVADSCAVSHEPRMKNMRQNELMSLSDSSPHEQGDDEEQKGAIRCAACKKLMSRTMPSISTDLKKKLWRICHQFVKAYQPLCMSRVMKIHKTVMNFLYPNSSPYDACVKFKMCKKSRPNT</sequence>
<keyword evidence="1" id="KW-1015">Disulfide bond</keyword>
<organism evidence="4 5">
    <name type="scientific">Silurus meridionalis</name>
    <name type="common">Southern catfish</name>
    <name type="synonym">Silurus soldatovi meridionalis</name>
    <dbReference type="NCBI Taxonomy" id="175797"/>
    <lineage>
        <taxon>Eukaryota</taxon>
        <taxon>Metazoa</taxon>
        <taxon>Chordata</taxon>
        <taxon>Craniata</taxon>
        <taxon>Vertebrata</taxon>
        <taxon>Euteleostomi</taxon>
        <taxon>Actinopterygii</taxon>
        <taxon>Neopterygii</taxon>
        <taxon>Teleostei</taxon>
        <taxon>Ostariophysi</taxon>
        <taxon>Siluriformes</taxon>
        <taxon>Siluridae</taxon>
        <taxon>Silurus</taxon>
    </lineage>
</organism>
<keyword evidence="5" id="KW-1185">Reference proteome</keyword>